<dbReference type="PANTHER" id="PTHR21461">
    <property type="entry name" value="GLYCOSYLTRANSFERASE FAMILY 92 PROTEIN"/>
    <property type="match status" value="1"/>
</dbReference>
<proteinExistence type="inferred from homology"/>
<dbReference type="AlphaFoldDB" id="A0A158Q9S7"/>
<protein>
    <recommendedName>
        <fullName evidence="8">Glycosyltransferase family 92 protein</fullName>
        <ecNumber evidence="8">2.4.1.-</ecNumber>
    </recommendedName>
</protein>
<dbReference type="Proteomes" id="UP000274131">
    <property type="component" value="Unassembled WGS sequence"/>
</dbReference>
<evidence type="ECO:0000256" key="7">
    <source>
        <dbReference type="ARBA" id="ARBA00023136"/>
    </source>
</evidence>
<keyword evidence="10" id="KW-1185">Reference proteome</keyword>
<dbReference type="PANTHER" id="PTHR21461:SF80">
    <property type="entry name" value="GLYCOSYLTRANSFERASE FAMILY 92 PROTEIN"/>
    <property type="match status" value="1"/>
</dbReference>
<evidence type="ECO:0000256" key="5">
    <source>
        <dbReference type="ARBA" id="ARBA00022692"/>
    </source>
</evidence>
<dbReference type="OrthoDB" id="5777994at2759"/>
<comment type="similarity">
    <text evidence="2 8">Belongs to the glycosyltransferase 92 family.</text>
</comment>
<keyword evidence="3 8" id="KW-0328">Glycosyltransferase</keyword>
<reference evidence="11" key="1">
    <citation type="submission" date="2016-04" db="UniProtKB">
        <authorList>
            <consortium name="WormBaseParasite"/>
        </authorList>
    </citation>
    <scope>IDENTIFICATION</scope>
</reference>
<evidence type="ECO:0000256" key="2">
    <source>
        <dbReference type="ARBA" id="ARBA00007647"/>
    </source>
</evidence>
<evidence type="ECO:0000313" key="10">
    <source>
        <dbReference type="Proteomes" id="UP000274131"/>
    </source>
</evidence>
<evidence type="ECO:0000256" key="4">
    <source>
        <dbReference type="ARBA" id="ARBA00022679"/>
    </source>
</evidence>
<dbReference type="GO" id="GO:0016020">
    <property type="term" value="C:membrane"/>
    <property type="evidence" value="ECO:0007669"/>
    <property type="project" value="UniProtKB-SubCell"/>
</dbReference>
<dbReference type="EC" id="2.4.1.-" evidence="8"/>
<keyword evidence="6" id="KW-1133">Transmembrane helix</keyword>
<evidence type="ECO:0000256" key="8">
    <source>
        <dbReference type="RuleBase" id="RU366017"/>
    </source>
</evidence>
<evidence type="ECO:0000256" key="3">
    <source>
        <dbReference type="ARBA" id="ARBA00022676"/>
    </source>
</evidence>
<comment type="subcellular location">
    <subcellularLocation>
        <location evidence="1">Membrane</location>
        <topology evidence="1">Single-pass membrane protein</topology>
    </subcellularLocation>
</comment>
<dbReference type="GO" id="GO:0005737">
    <property type="term" value="C:cytoplasm"/>
    <property type="evidence" value="ECO:0007669"/>
    <property type="project" value="TreeGrafter"/>
</dbReference>
<dbReference type="EMBL" id="UXUI01007432">
    <property type="protein sequence ID" value="VDD87545.1"/>
    <property type="molecule type" value="Genomic_DNA"/>
</dbReference>
<gene>
    <name evidence="9" type="ORF">EVEC_LOCUS2688</name>
</gene>
<keyword evidence="4 8" id="KW-0808">Transferase</keyword>
<name>A0A158Q9S7_ENTVE</name>
<evidence type="ECO:0000256" key="6">
    <source>
        <dbReference type="ARBA" id="ARBA00022989"/>
    </source>
</evidence>
<dbReference type="WBParaSite" id="EVEC_0000298001-mRNA-1">
    <property type="protein sequence ID" value="EVEC_0000298001-mRNA-1"/>
    <property type="gene ID" value="EVEC_0000298001"/>
</dbReference>
<evidence type="ECO:0000256" key="1">
    <source>
        <dbReference type="ARBA" id="ARBA00004167"/>
    </source>
</evidence>
<dbReference type="GO" id="GO:0016757">
    <property type="term" value="F:glycosyltransferase activity"/>
    <property type="evidence" value="ECO:0007669"/>
    <property type="project" value="UniProtKB-UniRule"/>
</dbReference>
<keyword evidence="5" id="KW-0812">Transmembrane</keyword>
<sequence length="389" mass="45296">MELGEAEPLDMILHPFEKCPNTFMPRCSYNGQYGIVNNLNYSQIAKLMKRKEKLHVFYPDQPQHKVSLNLIDSRVGTPQHRLAVCPPPLSQFAVWAILPRFFEVRTKMYEHDKTIEIERVPWGYIPLPENTPEEEDPNKEVHRAEHVLVWNDCILRSRGKTEYLALADFDEVFVLYNNQSFLSFLDSLLEKKPKAGSFSFLSVSAYMQHTYLDATDPTQIQFNDHYEFKVDNKAFRHGSMSKVVVIPERVESEAVHESLRMEKPFTEHIVDPKIGKLLHLRLRPMEMIGDLLIPTTDVAKYVPAWDRRYKKIINDEIERLKSSTGAAELTLKTNQWKNNGFKVMLEADNCFEALESEDKVCPTRYRCLARLRTMKYNEWVHGGSSWVAL</sequence>
<keyword evidence="7" id="KW-0472">Membrane</keyword>
<evidence type="ECO:0000313" key="9">
    <source>
        <dbReference type="EMBL" id="VDD87545.1"/>
    </source>
</evidence>
<accession>A0A158Q9S7</accession>
<evidence type="ECO:0000313" key="11">
    <source>
        <dbReference type="WBParaSite" id="EVEC_0000298001-mRNA-1"/>
    </source>
</evidence>
<organism evidence="11">
    <name type="scientific">Enterobius vermicularis</name>
    <name type="common">Human pinworm</name>
    <dbReference type="NCBI Taxonomy" id="51028"/>
    <lineage>
        <taxon>Eukaryota</taxon>
        <taxon>Metazoa</taxon>
        <taxon>Ecdysozoa</taxon>
        <taxon>Nematoda</taxon>
        <taxon>Chromadorea</taxon>
        <taxon>Rhabditida</taxon>
        <taxon>Spirurina</taxon>
        <taxon>Oxyuridomorpha</taxon>
        <taxon>Oxyuroidea</taxon>
        <taxon>Oxyuridae</taxon>
        <taxon>Enterobius</taxon>
    </lineage>
</organism>
<reference evidence="9 10" key="2">
    <citation type="submission" date="2018-10" db="EMBL/GenBank/DDBJ databases">
        <authorList>
            <consortium name="Pathogen Informatics"/>
        </authorList>
    </citation>
    <scope>NUCLEOTIDE SEQUENCE [LARGE SCALE GENOMIC DNA]</scope>
</reference>
<dbReference type="Pfam" id="PF01697">
    <property type="entry name" value="Glyco_transf_92"/>
    <property type="match status" value="1"/>
</dbReference>
<dbReference type="InterPro" id="IPR008166">
    <property type="entry name" value="Glyco_transf_92"/>
</dbReference>